<evidence type="ECO:0008006" key="3">
    <source>
        <dbReference type="Google" id="ProtNLM"/>
    </source>
</evidence>
<keyword evidence="2" id="KW-1185">Reference proteome</keyword>
<protein>
    <recommendedName>
        <fullName evidence="3">DUF4219 domain-containing protein</fullName>
    </recommendedName>
</protein>
<dbReference type="Pfam" id="PF14223">
    <property type="entry name" value="Retrotran_gag_2"/>
    <property type="match status" value="1"/>
</dbReference>
<sequence length="111" mass="12865">MAGNGANQQALVPQFKGEKYHLWSLKMKTMFRSQEIWDLVESGFEDTNPAAPEQQLQQLRENRKKDAKALFFIQSALDEDILSRIAAVNTSHEAWEILKREYLGDRKVITR</sequence>
<dbReference type="PANTHER" id="PTHR35317:SF35">
    <property type="entry name" value="DUF4219 DOMAIN-CONTAINING PROTEIN"/>
    <property type="match status" value="1"/>
</dbReference>
<proteinExistence type="predicted"/>
<reference evidence="1 2" key="1">
    <citation type="submission" date="2024-04" db="EMBL/GenBank/DDBJ databases">
        <title>Genome assembly C_amara_ONT_v2.</title>
        <authorList>
            <person name="Yant L."/>
            <person name="Moore C."/>
            <person name="Slenker M."/>
        </authorList>
    </citation>
    <scope>NUCLEOTIDE SEQUENCE [LARGE SCALE GENOMIC DNA]</scope>
    <source>
        <tissue evidence="1">Leaf</tissue>
    </source>
</reference>
<accession>A0ABD1BXQ1</accession>
<name>A0ABD1BXQ1_CARAN</name>
<evidence type="ECO:0000313" key="2">
    <source>
        <dbReference type="Proteomes" id="UP001558713"/>
    </source>
</evidence>
<dbReference type="Proteomes" id="UP001558713">
    <property type="component" value="Unassembled WGS sequence"/>
</dbReference>
<comment type="caution">
    <text evidence="1">The sequence shown here is derived from an EMBL/GenBank/DDBJ whole genome shotgun (WGS) entry which is preliminary data.</text>
</comment>
<evidence type="ECO:0000313" key="1">
    <source>
        <dbReference type="EMBL" id="KAL1221977.1"/>
    </source>
</evidence>
<dbReference type="AlphaFoldDB" id="A0ABD1BXQ1"/>
<dbReference type="PANTHER" id="PTHR35317">
    <property type="entry name" value="OS04G0629600 PROTEIN"/>
    <property type="match status" value="1"/>
</dbReference>
<dbReference type="EMBL" id="JBANAX010000110">
    <property type="protein sequence ID" value="KAL1221977.1"/>
    <property type="molecule type" value="Genomic_DNA"/>
</dbReference>
<organism evidence="1 2">
    <name type="scientific">Cardamine amara subsp. amara</name>
    <dbReference type="NCBI Taxonomy" id="228776"/>
    <lineage>
        <taxon>Eukaryota</taxon>
        <taxon>Viridiplantae</taxon>
        <taxon>Streptophyta</taxon>
        <taxon>Embryophyta</taxon>
        <taxon>Tracheophyta</taxon>
        <taxon>Spermatophyta</taxon>
        <taxon>Magnoliopsida</taxon>
        <taxon>eudicotyledons</taxon>
        <taxon>Gunneridae</taxon>
        <taxon>Pentapetalae</taxon>
        <taxon>rosids</taxon>
        <taxon>malvids</taxon>
        <taxon>Brassicales</taxon>
        <taxon>Brassicaceae</taxon>
        <taxon>Cardamineae</taxon>
        <taxon>Cardamine</taxon>
    </lineage>
</organism>
<gene>
    <name evidence="1" type="ORF">V5N11_013700</name>
</gene>